<dbReference type="NCBIfam" id="TIGR00762">
    <property type="entry name" value="DegV"/>
    <property type="match status" value="1"/>
</dbReference>
<sequence length="283" mass="28750">MPSSVVVVTDSTAYLPQEEASRLGIVVVPLQVIVGGKPFDDVVQIGASEMTGALEKWSPVTTSRPAPRRFTEAYDAAAAEGATGVVSIHLSGEMSGTVEAARSGAREASIPVEVIDSRSIAMGLGFPVLAAAEAAAGGASLAEAAAAARRRMAGTRSFFYVATLEYLRRGGRIGAAASLVGSALMIKPLLHITEGTISPLEKVRTATRAIARLEELAVQAAGSGPAAVAVQHIAARSRAETLAERLAQRVPALTGITVVEVGAVIGAHVGPGMLGVTVSPAAP</sequence>
<dbReference type="Gene3D" id="3.40.50.10170">
    <property type="match status" value="1"/>
</dbReference>
<dbReference type="AlphaFoldDB" id="A0A8J3RM89"/>
<dbReference type="SUPFAM" id="SSF82549">
    <property type="entry name" value="DAK1/DegV-like"/>
    <property type="match status" value="1"/>
</dbReference>
<evidence type="ECO:0000313" key="3">
    <source>
        <dbReference type="Proteomes" id="UP000616724"/>
    </source>
</evidence>
<keyword evidence="1" id="KW-0446">Lipid-binding</keyword>
<dbReference type="GO" id="GO:0008289">
    <property type="term" value="F:lipid binding"/>
    <property type="evidence" value="ECO:0007669"/>
    <property type="project" value="UniProtKB-KW"/>
</dbReference>
<evidence type="ECO:0000256" key="1">
    <source>
        <dbReference type="ARBA" id="ARBA00023121"/>
    </source>
</evidence>
<dbReference type="PROSITE" id="PS51482">
    <property type="entry name" value="DEGV"/>
    <property type="match status" value="1"/>
</dbReference>
<proteinExistence type="predicted"/>
<reference evidence="2 3" key="1">
    <citation type="submission" date="2021-01" db="EMBL/GenBank/DDBJ databases">
        <title>Whole genome shotgun sequence of Planobispora longispora NBRC 13918.</title>
        <authorList>
            <person name="Komaki H."/>
            <person name="Tamura T."/>
        </authorList>
    </citation>
    <scope>NUCLEOTIDE SEQUENCE [LARGE SCALE GENOMIC DNA]</scope>
    <source>
        <strain evidence="2 3">NBRC 13918</strain>
    </source>
</reference>
<comment type="caution">
    <text evidence="2">The sequence shown here is derived from an EMBL/GenBank/DDBJ whole genome shotgun (WGS) entry which is preliminary data.</text>
</comment>
<accession>A0A8J3RM89</accession>
<dbReference type="RefSeq" id="WP_203892137.1">
    <property type="nucleotide sequence ID" value="NZ_BOOH01000033.1"/>
</dbReference>
<gene>
    <name evidence="2" type="ORF">Plo01_40020</name>
</gene>
<name>A0A8J3RM89_9ACTN</name>
<protein>
    <submittedName>
        <fullName evidence="2">DegV domain-containing protein</fullName>
    </submittedName>
</protein>
<dbReference type="InterPro" id="IPR003797">
    <property type="entry name" value="DegV"/>
</dbReference>
<dbReference type="InterPro" id="IPR050270">
    <property type="entry name" value="DegV_domain_contain"/>
</dbReference>
<dbReference type="Gene3D" id="3.30.1180.10">
    <property type="match status" value="1"/>
</dbReference>
<organism evidence="2 3">
    <name type="scientific">Planobispora longispora</name>
    <dbReference type="NCBI Taxonomy" id="28887"/>
    <lineage>
        <taxon>Bacteria</taxon>
        <taxon>Bacillati</taxon>
        <taxon>Actinomycetota</taxon>
        <taxon>Actinomycetes</taxon>
        <taxon>Streptosporangiales</taxon>
        <taxon>Streptosporangiaceae</taxon>
        <taxon>Planobispora</taxon>
    </lineage>
</organism>
<dbReference type="Pfam" id="PF02645">
    <property type="entry name" value="DegV"/>
    <property type="match status" value="1"/>
</dbReference>
<dbReference type="PANTHER" id="PTHR33434:SF2">
    <property type="entry name" value="FATTY ACID-BINDING PROTEIN TM_1468"/>
    <property type="match status" value="1"/>
</dbReference>
<dbReference type="InterPro" id="IPR043168">
    <property type="entry name" value="DegV_C"/>
</dbReference>
<dbReference type="EMBL" id="BOOH01000033">
    <property type="protein sequence ID" value="GIH77573.1"/>
    <property type="molecule type" value="Genomic_DNA"/>
</dbReference>
<evidence type="ECO:0000313" key="2">
    <source>
        <dbReference type="EMBL" id="GIH77573.1"/>
    </source>
</evidence>
<dbReference type="PANTHER" id="PTHR33434">
    <property type="entry name" value="DEGV DOMAIN-CONTAINING PROTEIN DR_1986-RELATED"/>
    <property type="match status" value="1"/>
</dbReference>
<keyword evidence="3" id="KW-1185">Reference proteome</keyword>
<dbReference type="Proteomes" id="UP000616724">
    <property type="component" value="Unassembled WGS sequence"/>
</dbReference>